<dbReference type="Proteomes" id="UP000015102">
    <property type="component" value="Unassembled WGS sequence"/>
</dbReference>
<keyword evidence="3" id="KW-1185">Reference proteome</keyword>
<dbReference type="HOGENOM" id="CLU_2294859_0_0_1"/>
<reference evidence="2" key="2">
    <citation type="submission" date="2015-06" db="UniProtKB">
        <authorList>
            <consortium name="EnsemblMetazoa"/>
        </authorList>
    </citation>
    <scope>IDENTIFICATION</scope>
</reference>
<proteinExistence type="predicted"/>
<dbReference type="EMBL" id="CAQQ02042426">
    <property type="status" value="NOT_ANNOTATED_CDS"/>
    <property type="molecule type" value="Genomic_DNA"/>
</dbReference>
<dbReference type="AlphaFoldDB" id="T1H1G7"/>
<feature type="region of interest" description="Disordered" evidence="1">
    <location>
        <begin position="1"/>
        <end position="51"/>
    </location>
</feature>
<feature type="compositionally biased region" description="Low complexity" evidence="1">
    <location>
        <begin position="1"/>
        <end position="13"/>
    </location>
</feature>
<protein>
    <submittedName>
        <fullName evidence="2">Uncharacterized protein</fullName>
    </submittedName>
</protein>
<dbReference type="EnsemblMetazoa" id="MESCA010028-RA">
    <property type="protein sequence ID" value="MESCA010028-PA"/>
    <property type="gene ID" value="MESCA010028"/>
</dbReference>
<reference evidence="3" key="1">
    <citation type="submission" date="2013-02" db="EMBL/GenBank/DDBJ databases">
        <authorList>
            <person name="Hughes D."/>
        </authorList>
    </citation>
    <scope>NUCLEOTIDE SEQUENCE</scope>
    <source>
        <strain>Durham</strain>
        <strain evidence="3">NC isolate 2 -- Noor lab</strain>
    </source>
</reference>
<sequence>MHYQQQSKQQQMQANGMIMTGNHNIRAPRPPVRTVSSSPSPSEQMQQQQQQCNVYNNSGNLQSTAGKSTNIPQQQQQIILVDAYKEVCPLLKKRKILGKDT</sequence>
<dbReference type="EMBL" id="CAQQ02042427">
    <property type="status" value="NOT_ANNOTATED_CDS"/>
    <property type="molecule type" value="Genomic_DNA"/>
</dbReference>
<organism evidence="2 3">
    <name type="scientific">Megaselia scalaris</name>
    <name type="common">Humpbacked fly</name>
    <name type="synonym">Phora scalaris</name>
    <dbReference type="NCBI Taxonomy" id="36166"/>
    <lineage>
        <taxon>Eukaryota</taxon>
        <taxon>Metazoa</taxon>
        <taxon>Ecdysozoa</taxon>
        <taxon>Arthropoda</taxon>
        <taxon>Hexapoda</taxon>
        <taxon>Insecta</taxon>
        <taxon>Pterygota</taxon>
        <taxon>Neoptera</taxon>
        <taxon>Endopterygota</taxon>
        <taxon>Diptera</taxon>
        <taxon>Brachycera</taxon>
        <taxon>Muscomorpha</taxon>
        <taxon>Platypezoidea</taxon>
        <taxon>Phoridae</taxon>
        <taxon>Megaseliini</taxon>
        <taxon>Megaselia</taxon>
    </lineage>
</organism>
<name>T1H1G7_MEGSC</name>
<accession>T1H1G7</accession>
<evidence type="ECO:0000313" key="3">
    <source>
        <dbReference type="Proteomes" id="UP000015102"/>
    </source>
</evidence>
<feature type="compositionally biased region" description="Low complexity" evidence="1">
    <location>
        <begin position="36"/>
        <end position="51"/>
    </location>
</feature>
<evidence type="ECO:0000313" key="2">
    <source>
        <dbReference type="EnsemblMetazoa" id="MESCA010028-PA"/>
    </source>
</evidence>
<evidence type="ECO:0000256" key="1">
    <source>
        <dbReference type="SAM" id="MobiDB-lite"/>
    </source>
</evidence>